<protein>
    <submittedName>
        <fullName evidence="2">7645_t:CDS:1</fullName>
    </submittedName>
</protein>
<feature type="non-terminal residue" evidence="2">
    <location>
        <position position="164"/>
    </location>
</feature>
<evidence type="ECO:0000313" key="3">
    <source>
        <dbReference type="Proteomes" id="UP000789831"/>
    </source>
</evidence>
<sequence>MSDTYMIEEIKKTDAVSTINDDADLSNSKEVKKIELVENNSLAKNKRKQTTESEENPQQMMAESRNNENRSKKRARANVDEVINYQMDWTLISSSIPATDVDLNTNENNSNLSVATYSDQIESNLETSTQIMNQQQQIDIEILNETTMDDLLILFENIYKYNEN</sequence>
<evidence type="ECO:0000313" key="2">
    <source>
        <dbReference type="EMBL" id="CAG8597255.1"/>
    </source>
</evidence>
<evidence type="ECO:0000256" key="1">
    <source>
        <dbReference type="SAM" id="MobiDB-lite"/>
    </source>
</evidence>
<keyword evidence="3" id="KW-1185">Reference proteome</keyword>
<proteinExistence type="predicted"/>
<organism evidence="2 3">
    <name type="scientific">Ambispora gerdemannii</name>
    <dbReference type="NCBI Taxonomy" id="144530"/>
    <lineage>
        <taxon>Eukaryota</taxon>
        <taxon>Fungi</taxon>
        <taxon>Fungi incertae sedis</taxon>
        <taxon>Mucoromycota</taxon>
        <taxon>Glomeromycotina</taxon>
        <taxon>Glomeromycetes</taxon>
        <taxon>Archaeosporales</taxon>
        <taxon>Ambisporaceae</taxon>
        <taxon>Ambispora</taxon>
    </lineage>
</organism>
<feature type="region of interest" description="Disordered" evidence="1">
    <location>
        <begin position="38"/>
        <end position="74"/>
    </location>
</feature>
<dbReference type="Proteomes" id="UP000789831">
    <property type="component" value="Unassembled WGS sequence"/>
</dbReference>
<dbReference type="EMBL" id="CAJVPL010002042">
    <property type="protein sequence ID" value="CAG8597255.1"/>
    <property type="molecule type" value="Genomic_DNA"/>
</dbReference>
<gene>
    <name evidence="2" type="ORF">AGERDE_LOCUS8912</name>
</gene>
<reference evidence="2" key="1">
    <citation type="submission" date="2021-06" db="EMBL/GenBank/DDBJ databases">
        <authorList>
            <person name="Kallberg Y."/>
            <person name="Tangrot J."/>
            <person name="Rosling A."/>
        </authorList>
    </citation>
    <scope>NUCLEOTIDE SEQUENCE</scope>
    <source>
        <strain evidence="2">MT106</strain>
    </source>
</reference>
<dbReference type="AlphaFoldDB" id="A0A9N9GAX1"/>
<accession>A0A9N9GAX1</accession>
<name>A0A9N9GAX1_9GLOM</name>
<comment type="caution">
    <text evidence="2">The sequence shown here is derived from an EMBL/GenBank/DDBJ whole genome shotgun (WGS) entry which is preliminary data.</text>
</comment>